<dbReference type="AlphaFoldDB" id="A0A1B7N3Y2"/>
<proteinExistence type="predicted"/>
<dbReference type="PANTHER" id="PTHR35897:SF1">
    <property type="entry name" value="METHYLTRANSFERASE AUSD"/>
    <property type="match status" value="1"/>
</dbReference>
<dbReference type="InterPro" id="IPR051654">
    <property type="entry name" value="Meroterpenoid_MTases"/>
</dbReference>
<dbReference type="GO" id="GO:0016740">
    <property type="term" value="F:transferase activity"/>
    <property type="evidence" value="ECO:0007669"/>
    <property type="project" value="UniProtKB-KW"/>
</dbReference>
<keyword evidence="4" id="KW-1185">Reference proteome</keyword>
<feature type="non-terminal residue" evidence="3">
    <location>
        <position position="1"/>
    </location>
</feature>
<dbReference type="InParanoid" id="A0A1B7N3Y2"/>
<dbReference type="OrthoDB" id="2094832at2759"/>
<sequence>EFLTLSHELFQTTPSSYRGHFLPGDVFDPAFLHIAESSEDLSSAPAIDLSSLESLNPLHGRISIINATRLFHFFNEDKQLHLARALAGLLSAQPGSVICGDQIGALKKGFTGNNLLGSQLFAHSPETWTSMWDGNVFEKGSIKVETDLLDCIVHGKQLFLLRWSVTRL</sequence>
<evidence type="ECO:0000256" key="2">
    <source>
        <dbReference type="ARBA" id="ARBA00022691"/>
    </source>
</evidence>
<keyword evidence="2" id="KW-0949">S-adenosyl-L-methionine</keyword>
<evidence type="ECO:0000313" key="4">
    <source>
        <dbReference type="Proteomes" id="UP000092154"/>
    </source>
</evidence>
<accession>A0A1B7N3Y2</accession>
<dbReference type="Proteomes" id="UP000092154">
    <property type="component" value="Unassembled WGS sequence"/>
</dbReference>
<dbReference type="STRING" id="1314800.A0A1B7N3Y2"/>
<keyword evidence="1" id="KW-0808">Transferase</keyword>
<name>A0A1B7N3Y2_9AGAM</name>
<protein>
    <submittedName>
        <fullName evidence="3">Uncharacterized protein</fullName>
    </submittedName>
</protein>
<gene>
    <name evidence="3" type="ORF">K503DRAFT_689355</name>
</gene>
<organism evidence="3 4">
    <name type="scientific">Rhizopogon vinicolor AM-OR11-026</name>
    <dbReference type="NCBI Taxonomy" id="1314800"/>
    <lineage>
        <taxon>Eukaryota</taxon>
        <taxon>Fungi</taxon>
        <taxon>Dikarya</taxon>
        <taxon>Basidiomycota</taxon>
        <taxon>Agaricomycotina</taxon>
        <taxon>Agaricomycetes</taxon>
        <taxon>Agaricomycetidae</taxon>
        <taxon>Boletales</taxon>
        <taxon>Suillineae</taxon>
        <taxon>Rhizopogonaceae</taxon>
        <taxon>Rhizopogon</taxon>
    </lineage>
</organism>
<reference evidence="3 4" key="1">
    <citation type="submission" date="2016-06" db="EMBL/GenBank/DDBJ databases">
        <title>Comparative genomics of the ectomycorrhizal sister species Rhizopogon vinicolor and Rhizopogon vesiculosus (Basidiomycota: Boletales) reveals a divergence of the mating type B locus.</title>
        <authorList>
            <consortium name="DOE Joint Genome Institute"/>
            <person name="Mujic A.B."/>
            <person name="Kuo A."/>
            <person name="Tritt A."/>
            <person name="Lipzen A."/>
            <person name="Chen C."/>
            <person name="Johnson J."/>
            <person name="Sharma A."/>
            <person name="Barry K."/>
            <person name="Grigoriev I.V."/>
            <person name="Spatafora J.W."/>
        </authorList>
    </citation>
    <scope>NUCLEOTIDE SEQUENCE [LARGE SCALE GENOMIC DNA]</scope>
    <source>
        <strain evidence="3 4">AM-OR11-026</strain>
    </source>
</reference>
<evidence type="ECO:0000313" key="3">
    <source>
        <dbReference type="EMBL" id="OAX39570.1"/>
    </source>
</evidence>
<evidence type="ECO:0000256" key="1">
    <source>
        <dbReference type="ARBA" id="ARBA00022679"/>
    </source>
</evidence>
<dbReference type="PANTHER" id="PTHR35897">
    <property type="entry name" value="METHYLTRANSFERASE AUSD"/>
    <property type="match status" value="1"/>
</dbReference>
<dbReference type="EMBL" id="KV448245">
    <property type="protein sequence ID" value="OAX39570.1"/>
    <property type="molecule type" value="Genomic_DNA"/>
</dbReference>